<evidence type="ECO:0000313" key="23">
    <source>
        <dbReference type="EMBL" id="SUU89001.1"/>
    </source>
</evidence>
<dbReference type="GO" id="GO:0004087">
    <property type="term" value="F:carbamoyl-phosphate synthase (ammonia) activity"/>
    <property type="evidence" value="ECO:0007669"/>
    <property type="project" value="UniProtKB-EC"/>
</dbReference>
<keyword evidence="9 19" id="KW-0677">Repeat</keyword>
<dbReference type="NCBIfam" id="NF003671">
    <property type="entry name" value="PRK05294.1"/>
    <property type="match status" value="1"/>
</dbReference>
<keyword evidence="8" id="KW-0479">Metal-binding</keyword>
<feature type="binding site" evidence="19">
    <location>
        <position position="928"/>
    </location>
    <ligand>
        <name>Mg(2+)</name>
        <dbReference type="ChEBI" id="CHEBI:18420"/>
        <label>4</label>
    </ligand>
</feature>
<evidence type="ECO:0000256" key="18">
    <source>
        <dbReference type="ARBA" id="ARBA00062056"/>
    </source>
</evidence>
<feature type="binding site" evidence="19">
    <location>
        <position position="916"/>
    </location>
    <ligand>
        <name>ATP</name>
        <dbReference type="ChEBI" id="CHEBI:30616"/>
        <label>2</label>
    </ligand>
</feature>
<feature type="binding site" evidence="19">
    <location>
        <position position="337"/>
    </location>
    <ligand>
        <name>ATP</name>
        <dbReference type="ChEBI" id="CHEBI:30616"/>
        <label>1</label>
    </ligand>
</feature>
<feature type="binding site" evidence="19">
    <location>
        <position position="874"/>
    </location>
    <ligand>
        <name>ATP</name>
        <dbReference type="ChEBI" id="CHEBI:30616"/>
        <label>2</label>
    </ligand>
</feature>
<evidence type="ECO:0000256" key="3">
    <source>
        <dbReference type="ARBA" id="ARBA00005077"/>
    </source>
</evidence>
<keyword evidence="12" id="KW-0460">Magnesium</keyword>
<feature type="binding site" evidence="19">
    <location>
        <position position="337"/>
    </location>
    <ligand>
        <name>Mn(2+)</name>
        <dbReference type="ChEBI" id="CHEBI:29035"/>
        <label>1</label>
    </ligand>
</feature>
<dbReference type="GO" id="GO:0005737">
    <property type="term" value="C:cytoplasm"/>
    <property type="evidence" value="ECO:0007669"/>
    <property type="project" value="TreeGrafter"/>
</dbReference>
<dbReference type="InterPro" id="IPR033937">
    <property type="entry name" value="MGS_CPS_CarB"/>
</dbReference>
<evidence type="ECO:0000256" key="19">
    <source>
        <dbReference type="HAMAP-Rule" id="MF_01210"/>
    </source>
</evidence>
<dbReference type="FunFam" id="3.30.470.20:FF:000013">
    <property type="entry name" value="Carbamoyl-phosphate synthase large chain"/>
    <property type="match status" value="1"/>
</dbReference>
<feature type="binding site" evidence="19">
    <location>
        <position position="928"/>
    </location>
    <ligand>
        <name>Mg(2+)</name>
        <dbReference type="ChEBI" id="CHEBI:18420"/>
        <label>3</label>
    </ligand>
</feature>
<dbReference type="Pfam" id="PF02142">
    <property type="entry name" value="MGS"/>
    <property type="match status" value="1"/>
</dbReference>
<feature type="binding site" evidence="19">
    <location>
        <position position="351"/>
    </location>
    <ligand>
        <name>Mg(2+)</name>
        <dbReference type="ChEBI" id="CHEBI:18420"/>
        <label>1</label>
    </ligand>
</feature>
<feature type="binding site" evidence="19">
    <location>
        <position position="228"/>
    </location>
    <ligand>
        <name>ATP</name>
        <dbReference type="ChEBI" id="CHEBI:30616"/>
        <label>1</label>
    </ligand>
</feature>
<dbReference type="SMART" id="SM00851">
    <property type="entry name" value="MGS"/>
    <property type="match status" value="1"/>
</dbReference>
<dbReference type="GO" id="GO:0044205">
    <property type="term" value="P:'de novo' UMP biosynthetic process"/>
    <property type="evidence" value="ECO:0007669"/>
    <property type="project" value="UniProtKB-UniRule"/>
</dbReference>
<evidence type="ECO:0000256" key="9">
    <source>
        <dbReference type="ARBA" id="ARBA00022737"/>
    </source>
</evidence>
<feature type="domain" description="MGS-like" evidence="22">
    <location>
        <begin position="1029"/>
        <end position="1164"/>
    </location>
</feature>
<gene>
    <name evidence="19 23" type="primary">carB</name>
    <name evidence="23" type="ORF">NCTC10684_02233</name>
</gene>
<evidence type="ECO:0000256" key="1">
    <source>
        <dbReference type="ARBA" id="ARBA00001936"/>
    </source>
</evidence>
<feature type="region of interest" description="Allosteric domain" evidence="19">
    <location>
        <begin position="1029"/>
        <end position="1164"/>
    </location>
</feature>
<dbReference type="NCBIfam" id="NF009455">
    <property type="entry name" value="PRK12815.1"/>
    <property type="match status" value="1"/>
</dbReference>
<evidence type="ECO:0000256" key="6">
    <source>
        <dbReference type="ARBA" id="ARBA00022598"/>
    </source>
</evidence>
<evidence type="ECO:0000256" key="17">
    <source>
        <dbReference type="ARBA" id="ARBA00057223"/>
    </source>
</evidence>
<dbReference type="AlphaFoldDB" id="A0A380WJB7"/>
<feature type="binding site" evidence="19">
    <location>
        <position position="353"/>
    </location>
    <ligand>
        <name>Mg(2+)</name>
        <dbReference type="ChEBI" id="CHEBI:18420"/>
        <label>2</label>
    </ligand>
</feature>
<evidence type="ECO:0000256" key="16">
    <source>
        <dbReference type="ARBA" id="ARBA00048816"/>
    </source>
</evidence>
<comment type="caution">
    <text evidence="19">Lacks conserved residue(s) required for the propagation of feature annotation.</text>
</comment>
<dbReference type="CDD" id="cd01424">
    <property type="entry name" value="MGS_CPS_II"/>
    <property type="match status" value="1"/>
</dbReference>
<feature type="binding site" evidence="19">
    <location>
        <position position="916"/>
    </location>
    <ligand>
        <name>Mg(2+)</name>
        <dbReference type="ChEBI" id="CHEBI:18420"/>
        <label>3</label>
    </ligand>
</feature>
<evidence type="ECO:0000256" key="7">
    <source>
        <dbReference type="ARBA" id="ARBA00022605"/>
    </source>
</evidence>
<dbReference type="PANTHER" id="PTHR11405:SF53">
    <property type="entry name" value="CARBAMOYL-PHOSPHATE SYNTHASE [AMMONIA], MITOCHONDRIAL"/>
    <property type="match status" value="1"/>
</dbReference>
<dbReference type="OrthoDB" id="9804197at2"/>
<keyword evidence="10 19" id="KW-0547">Nucleotide-binding</keyword>
<feature type="binding site" evidence="19">
    <location>
        <position position="930"/>
    </location>
    <ligand>
        <name>Mg(2+)</name>
        <dbReference type="ChEBI" id="CHEBI:18420"/>
        <label>4</label>
    </ligand>
</feature>
<feature type="binding site" evidence="19">
    <location>
        <position position="293"/>
    </location>
    <ligand>
        <name>ATP</name>
        <dbReference type="ChEBI" id="CHEBI:30616"/>
        <label>1</label>
    </ligand>
</feature>
<dbReference type="EC" id="6.3.4.16" evidence="19"/>
<feature type="binding site" evidence="19">
    <location>
        <position position="928"/>
    </location>
    <ligand>
        <name>ATP</name>
        <dbReference type="ChEBI" id="CHEBI:30616"/>
        <label>2</label>
    </ligand>
</feature>
<reference evidence="23 24" key="1">
    <citation type="submission" date="2018-06" db="EMBL/GenBank/DDBJ databases">
        <authorList>
            <consortium name="Pathogen Informatics"/>
            <person name="Doyle S."/>
        </authorList>
    </citation>
    <scope>NUCLEOTIDE SEQUENCE [LARGE SCALE GENOMIC DNA]</scope>
    <source>
        <strain evidence="23 24">NCTC10684</strain>
    </source>
</reference>
<dbReference type="FunFam" id="3.40.50.20:FF:000003">
    <property type="entry name" value="Carbamoyl-phosphate synthase large chain"/>
    <property type="match status" value="1"/>
</dbReference>
<dbReference type="UniPathway" id="UPA00070">
    <property type="reaction ID" value="UER00115"/>
</dbReference>
<comment type="subunit">
    <text evidence="18 19">Composed of two chains; the small (or glutamine) chain promotes the hydrolysis of glutamine to ammonia, which is used by the large (or ammonia) chain to synthesize carbamoyl phosphate. Tetramer of heterodimers (alpha,beta)4.</text>
</comment>
<keyword evidence="6 19" id="KW-0436">Ligase</keyword>
<dbReference type="GO" id="GO:0003677">
    <property type="term" value="F:DNA binding"/>
    <property type="evidence" value="ECO:0007669"/>
    <property type="project" value="InterPro"/>
</dbReference>
<dbReference type="NCBIfam" id="TIGR01369">
    <property type="entry name" value="CPSaseII_lrg"/>
    <property type="match status" value="1"/>
</dbReference>
<comment type="function">
    <text evidence="17 19">Large subunit of the glutamine-dependent carbamoyl phosphate synthetase (CPSase). CPSase catalyzes the formation of carbamoyl phosphate from the ammonia moiety of glutamine, carbonate, and phosphate donated by ATP, constituting the first step of 2 biosynthetic pathways, one leading to arginine and/or urea and the other to pyrimidine nucleotides. The large subunit (synthetase) binds the substrates ammonia (free or transferred from glutamine from the small subunit), hydrogencarbonate and ATP and carries out an ATP-coupled ligase reaction, activating hydrogencarbonate by forming carboxy phosphate which reacts with ammonia to form carbamoyl phosphate.</text>
</comment>
<feature type="binding site" evidence="19">
    <location>
        <position position="930"/>
    </location>
    <ligand>
        <name>Mn(2+)</name>
        <dbReference type="ChEBI" id="CHEBI:29035"/>
        <label>4</label>
    </ligand>
</feature>
<dbReference type="EMBL" id="UFSM01000001">
    <property type="protein sequence ID" value="SUU89001.1"/>
    <property type="molecule type" value="Genomic_DNA"/>
</dbReference>
<dbReference type="SMART" id="SM01096">
    <property type="entry name" value="CPSase_L_D3"/>
    <property type="match status" value="1"/>
</dbReference>
<dbReference type="SUPFAM" id="SSF52440">
    <property type="entry name" value="PreATP-grasp domain"/>
    <property type="match status" value="2"/>
</dbReference>
<comment type="cofactor">
    <cofactor evidence="1">
        <name>Mn(2+)</name>
        <dbReference type="ChEBI" id="CHEBI:29035"/>
    </cofactor>
</comment>
<feature type="binding site" evidence="19">
    <location>
        <position position="781"/>
    </location>
    <ligand>
        <name>ATP</name>
        <dbReference type="ChEBI" id="CHEBI:30616"/>
        <label>2</label>
    </ligand>
</feature>
<dbReference type="PROSITE" id="PS00867">
    <property type="entry name" value="CPSASE_2"/>
    <property type="match status" value="2"/>
</dbReference>
<feature type="binding site" evidence="19">
    <location>
        <position position="351"/>
    </location>
    <ligand>
        <name>ATP</name>
        <dbReference type="ChEBI" id="CHEBI:30616"/>
        <label>1</label>
    </ligand>
</feature>
<dbReference type="GO" id="GO:0005524">
    <property type="term" value="F:ATP binding"/>
    <property type="evidence" value="ECO:0007669"/>
    <property type="project" value="UniProtKB-UniRule"/>
</dbReference>
<comment type="domain">
    <text evidence="19">The large subunit is composed of 2 ATP-grasp domains that are involved in binding the 2 ATP molecules needed for carbamoyl phosphate synthesis. The N-terminal ATP-grasp domain (referred to as the carboxyphosphate synthetic component) catalyzes the ATP-dependent phosphorylation of hydrogencarbonate to carboxyphosphate and the subsequent nucleophilic attack by ammonia to form a carbamate intermediate. The C-terminal ATP-grasp domain (referred to as the carbamoyl phosphate synthetic component) then catalyzes the phosphorylation of carbamate with the second ATP to form the end product carbamoyl phosphate. The reactive and unstable enzyme intermediates are sequentially channeled from one active site to the next through the interior of the protein over a distance of at least 96 A.</text>
</comment>
<dbReference type="PROSITE" id="PS00866">
    <property type="entry name" value="CPSASE_1"/>
    <property type="match status" value="1"/>
</dbReference>
<dbReference type="PROSITE" id="PS51855">
    <property type="entry name" value="MGS"/>
    <property type="match status" value="1"/>
</dbReference>
<dbReference type="UniPathway" id="UPA00068">
    <property type="reaction ID" value="UER00171"/>
</dbReference>
<feature type="domain" description="ATP-grasp" evidence="21">
    <location>
        <begin position="161"/>
        <end position="380"/>
    </location>
</feature>
<feature type="binding site" evidence="19">
    <location>
        <position position="129"/>
    </location>
    <ligand>
        <name>ATP</name>
        <dbReference type="ChEBI" id="CHEBI:30616"/>
        <label>1</label>
    </ligand>
</feature>
<feature type="binding site" evidence="19">
    <location>
        <position position="848"/>
    </location>
    <ligand>
        <name>ATP</name>
        <dbReference type="ChEBI" id="CHEBI:30616"/>
        <label>2</label>
    </ligand>
</feature>
<evidence type="ECO:0000259" key="22">
    <source>
        <dbReference type="PROSITE" id="PS51855"/>
    </source>
</evidence>
<feature type="binding site" evidence="19">
    <location>
        <position position="916"/>
    </location>
    <ligand>
        <name>Mn(2+)</name>
        <dbReference type="ChEBI" id="CHEBI:29035"/>
        <label>3</label>
    </ligand>
</feature>
<feature type="binding site" evidence="19">
    <location>
        <position position="928"/>
    </location>
    <ligand>
        <name>Mn(2+)</name>
        <dbReference type="ChEBI" id="CHEBI:29035"/>
        <label>4</label>
    </ligand>
</feature>
<dbReference type="Pfam" id="PF02786">
    <property type="entry name" value="CPSase_L_D2"/>
    <property type="match status" value="3"/>
</dbReference>
<feature type="binding site" evidence="19">
    <location>
        <position position="873"/>
    </location>
    <ligand>
        <name>ATP</name>
        <dbReference type="ChEBI" id="CHEBI:30616"/>
        <label>2</label>
    </ligand>
</feature>
<name>A0A380WJB7_AMIAI</name>
<evidence type="ECO:0000256" key="13">
    <source>
        <dbReference type="ARBA" id="ARBA00022975"/>
    </source>
</evidence>
<dbReference type="RefSeq" id="WP_115731240.1">
    <property type="nucleotide sequence ID" value="NZ_BAAAVY010000019.1"/>
</dbReference>
<dbReference type="InterPro" id="IPR058047">
    <property type="entry name" value="CPSase_preATP-grasp"/>
</dbReference>
<evidence type="ECO:0000256" key="15">
    <source>
        <dbReference type="ARBA" id="ARBA00047359"/>
    </source>
</evidence>
<dbReference type="HAMAP" id="MF_01210_B">
    <property type="entry name" value="CPSase_L_chain_B"/>
    <property type="match status" value="1"/>
</dbReference>
<feature type="binding site" evidence="19">
    <location>
        <position position="875"/>
    </location>
    <ligand>
        <name>ATP</name>
        <dbReference type="ChEBI" id="CHEBI:30616"/>
        <label>2</label>
    </ligand>
</feature>
<feature type="binding site" evidence="19">
    <location>
        <position position="351"/>
    </location>
    <ligand>
        <name>Mg(2+)</name>
        <dbReference type="ChEBI" id="CHEBI:18420"/>
        <label>2</label>
    </ligand>
</feature>
<proteinExistence type="inferred from homology"/>
<dbReference type="PROSITE" id="PS51257">
    <property type="entry name" value="PROKAR_LIPOPROTEIN"/>
    <property type="match status" value="1"/>
</dbReference>
<dbReference type="InterPro" id="IPR005483">
    <property type="entry name" value="CPSase_dom"/>
</dbReference>
<keyword evidence="7 19" id="KW-0028">Amino-acid biosynthesis</keyword>
<feature type="binding site" evidence="19">
    <location>
        <position position="876"/>
    </location>
    <ligand>
        <name>ATP</name>
        <dbReference type="ChEBI" id="CHEBI:30616"/>
        <label>2</label>
    </ligand>
</feature>
<dbReference type="InterPro" id="IPR011607">
    <property type="entry name" value="MGS-like_dom"/>
</dbReference>
<dbReference type="Gene3D" id="3.30.470.20">
    <property type="entry name" value="ATP-grasp fold, B domain"/>
    <property type="match status" value="2"/>
</dbReference>
<feature type="binding site" evidence="19">
    <location>
        <position position="841"/>
    </location>
    <ligand>
        <name>ATP</name>
        <dbReference type="ChEBI" id="CHEBI:30616"/>
        <label>2</label>
    </ligand>
</feature>
<dbReference type="InterPro" id="IPR005479">
    <property type="entry name" value="CPAse_ATP-bd"/>
</dbReference>
<evidence type="ECO:0000313" key="24">
    <source>
        <dbReference type="Proteomes" id="UP000254701"/>
    </source>
</evidence>
<dbReference type="Pfam" id="PF02787">
    <property type="entry name" value="CPSase_L_D3"/>
    <property type="match status" value="1"/>
</dbReference>
<dbReference type="FunFam" id="3.40.50.20:FF:000001">
    <property type="entry name" value="Carbamoyl-phosphate synthase large chain"/>
    <property type="match status" value="1"/>
</dbReference>
<evidence type="ECO:0000256" key="4">
    <source>
        <dbReference type="ARBA" id="ARBA00009799"/>
    </source>
</evidence>
<feature type="binding site" evidence="19">
    <location>
        <position position="260"/>
    </location>
    <ligand>
        <name>ATP</name>
        <dbReference type="ChEBI" id="CHEBI:30616"/>
        <label>1</label>
    </ligand>
</feature>
<feature type="binding site" evidence="19">
    <location>
        <position position="227"/>
    </location>
    <ligand>
        <name>ATP</name>
        <dbReference type="ChEBI" id="CHEBI:30616"/>
        <label>1</label>
    </ligand>
</feature>
<dbReference type="InterPro" id="IPR036897">
    <property type="entry name" value="CarbamoylP_synth_lsu_oligo_sf"/>
</dbReference>
<dbReference type="Gene3D" id="3.40.50.1380">
    <property type="entry name" value="Methylglyoxal synthase-like domain"/>
    <property type="match status" value="1"/>
</dbReference>
<feature type="region of interest" description="Carboxyphosphate synthetic domain" evidence="19">
    <location>
        <begin position="1"/>
        <end position="455"/>
    </location>
</feature>
<feature type="domain" description="HTH merR-type" evidence="20">
    <location>
        <begin position="492"/>
        <end position="516"/>
    </location>
</feature>
<keyword evidence="14" id="KW-0464">Manganese</keyword>
<feature type="binding site" evidence="19">
    <location>
        <position position="353"/>
    </location>
    <ligand>
        <name>Mn(2+)</name>
        <dbReference type="ChEBI" id="CHEBI:29035"/>
        <label>2</label>
    </ligand>
</feature>
<feature type="binding site" evidence="19">
    <location>
        <position position="843"/>
    </location>
    <ligand>
        <name>ATP</name>
        <dbReference type="ChEBI" id="CHEBI:30616"/>
        <label>2</label>
    </ligand>
</feature>
<dbReference type="Gene3D" id="3.40.50.20">
    <property type="match status" value="2"/>
</dbReference>
<dbReference type="Gene3D" id="1.10.1030.10">
    <property type="entry name" value="Carbamoyl-phosphate synthetase, large subunit oligomerisation domain"/>
    <property type="match status" value="1"/>
</dbReference>
<dbReference type="PROSITE" id="PS50975">
    <property type="entry name" value="ATP_GRASP"/>
    <property type="match status" value="2"/>
</dbReference>
<dbReference type="GO" id="GO:0046872">
    <property type="term" value="F:metal ion binding"/>
    <property type="evidence" value="ECO:0007669"/>
    <property type="project" value="UniProtKB-KW"/>
</dbReference>
<keyword evidence="11 19" id="KW-0067">ATP-binding</keyword>
<evidence type="ECO:0000256" key="11">
    <source>
        <dbReference type="ARBA" id="ARBA00022840"/>
    </source>
</evidence>
<comment type="catalytic activity">
    <reaction evidence="15 19">
        <text>hydrogencarbonate + NH4(+) + 2 ATP = carbamoyl phosphate + 2 ADP + phosphate + 2 H(+)</text>
        <dbReference type="Rhea" id="RHEA:18029"/>
        <dbReference type="ChEBI" id="CHEBI:15378"/>
        <dbReference type="ChEBI" id="CHEBI:17544"/>
        <dbReference type="ChEBI" id="CHEBI:28938"/>
        <dbReference type="ChEBI" id="CHEBI:30616"/>
        <dbReference type="ChEBI" id="CHEBI:43474"/>
        <dbReference type="ChEBI" id="CHEBI:58228"/>
        <dbReference type="ChEBI" id="CHEBI:456216"/>
        <dbReference type="EC" id="6.3.4.16"/>
    </reaction>
</comment>
<comment type="similarity">
    <text evidence="4 19">Belongs to the CarB family.</text>
</comment>
<dbReference type="Proteomes" id="UP000254701">
    <property type="component" value="Unassembled WGS sequence"/>
</dbReference>
<dbReference type="InterPro" id="IPR006275">
    <property type="entry name" value="CPSase_lsu"/>
</dbReference>
<feature type="binding site" evidence="19">
    <location>
        <position position="294"/>
    </location>
    <ligand>
        <name>ATP</name>
        <dbReference type="ChEBI" id="CHEBI:30616"/>
        <label>1</label>
    </ligand>
</feature>
<evidence type="ECO:0000259" key="20">
    <source>
        <dbReference type="PROSITE" id="PS50937"/>
    </source>
</evidence>
<dbReference type="SUPFAM" id="SSF52335">
    <property type="entry name" value="Methylglyoxal synthase-like"/>
    <property type="match status" value="1"/>
</dbReference>
<feature type="binding site" evidence="19">
    <location>
        <position position="295"/>
    </location>
    <ligand>
        <name>ATP</name>
        <dbReference type="ChEBI" id="CHEBI:30616"/>
        <label>1</label>
    </ligand>
</feature>
<evidence type="ECO:0000256" key="2">
    <source>
        <dbReference type="ARBA" id="ARBA00004812"/>
    </source>
</evidence>
<evidence type="ECO:0000256" key="5">
    <source>
        <dbReference type="ARBA" id="ARBA00022571"/>
    </source>
</evidence>
<dbReference type="FunFam" id="1.10.1030.10:FF:000002">
    <property type="entry name" value="Carbamoyl-phosphate synthase large chain"/>
    <property type="match status" value="1"/>
</dbReference>
<dbReference type="GO" id="GO:0006526">
    <property type="term" value="P:L-arginine biosynthetic process"/>
    <property type="evidence" value="ECO:0007669"/>
    <property type="project" value="UniProtKB-UniRule"/>
</dbReference>
<dbReference type="SUPFAM" id="SSF48108">
    <property type="entry name" value="Carbamoyl phosphate synthetase, large subunit connection domain"/>
    <property type="match status" value="1"/>
</dbReference>
<evidence type="ECO:0000256" key="12">
    <source>
        <dbReference type="ARBA" id="ARBA00022842"/>
    </source>
</evidence>
<comment type="pathway">
    <text evidence="2 19">Pyrimidine metabolism; UMP biosynthesis via de novo pathway; (S)-dihydroorotate from bicarbonate: step 1/3.</text>
</comment>
<feature type="binding site" evidence="19">
    <location>
        <position position="351"/>
    </location>
    <ligand>
        <name>Mn(2+)</name>
        <dbReference type="ChEBI" id="CHEBI:29035"/>
        <label>2</label>
    </ligand>
</feature>
<dbReference type="SUPFAM" id="SSF56059">
    <property type="entry name" value="Glutathione synthetase ATP-binding domain-like"/>
    <property type="match status" value="2"/>
</dbReference>
<dbReference type="InterPro" id="IPR016185">
    <property type="entry name" value="PreATP-grasp_dom_sf"/>
</dbReference>
<comment type="catalytic activity">
    <reaction evidence="16 19">
        <text>hydrogencarbonate + L-glutamine + 2 ATP + H2O = carbamoyl phosphate + L-glutamate + 2 ADP + phosphate + 2 H(+)</text>
        <dbReference type="Rhea" id="RHEA:18633"/>
        <dbReference type="ChEBI" id="CHEBI:15377"/>
        <dbReference type="ChEBI" id="CHEBI:15378"/>
        <dbReference type="ChEBI" id="CHEBI:17544"/>
        <dbReference type="ChEBI" id="CHEBI:29985"/>
        <dbReference type="ChEBI" id="CHEBI:30616"/>
        <dbReference type="ChEBI" id="CHEBI:43474"/>
        <dbReference type="ChEBI" id="CHEBI:58228"/>
        <dbReference type="ChEBI" id="CHEBI:58359"/>
        <dbReference type="ChEBI" id="CHEBI:456216"/>
        <dbReference type="EC" id="6.3.5.5"/>
    </reaction>
</comment>
<feature type="binding site" evidence="19">
    <location>
        <position position="267"/>
    </location>
    <ligand>
        <name>ATP</name>
        <dbReference type="ChEBI" id="CHEBI:30616"/>
        <label>1</label>
    </ligand>
</feature>
<dbReference type="PRINTS" id="PR00098">
    <property type="entry name" value="CPSASE"/>
</dbReference>
<organism evidence="23 24">
    <name type="scientific">Aminobacter aminovorans</name>
    <name type="common">Chelatobacter heintzii</name>
    <dbReference type="NCBI Taxonomy" id="83263"/>
    <lineage>
        <taxon>Bacteria</taxon>
        <taxon>Pseudomonadati</taxon>
        <taxon>Pseudomonadota</taxon>
        <taxon>Alphaproteobacteria</taxon>
        <taxon>Hyphomicrobiales</taxon>
        <taxon>Phyllobacteriaceae</taxon>
        <taxon>Aminobacter</taxon>
    </lineage>
</organism>
<evidence type="ECO:0000256" key="10">
    <source>
        <dbReference type="ARBA" id="ARBA00022741"/>
    </source>
</evidence>
<dbReference type="InterPro" id="IPR005480">
    <property type="entry name" value="CPSase_lsu_oligo"/>
</dbReference>
<dbReference type="GO" id="GO:0006355">
    <property type="term" value="P:regulation of DNA-templated transcription"/>
    <property type="evidence" value="ECO:0007669"/>
    <property type="project" value="InterPro"/>
</dbReference>
<dbReference type="PANTHER" id="PTHR11405">
    <property type="entry name" value="CARBAMOYLTRANSFERASE FAMILY MEMBER"/>
    <property type="match status" value="1"/>
</dbReference>
<evidence type="ECO:0000256" key="14">
    <source>
        <dbReference type="ARBA" id="ARBA00023211"/>
    </source>
</evidence>
<feature type="binding site" evidence="19">
    <location>
        <position position="351"/>
    </location>
    <ligand>
        <name>Mn(2+)</name>
        <dbReference type="ChEBI" id="CHEBI:29035"/>
        <label>1</label>
    </ligand>
</feature>
<evidence type="ECO:0000256" key="8">
    <source>
        <dbReference type="ARBA" id="ARBA00022723"/>
    </source>
</evidence>
<dbReference type="GO" id="GO:0006541">
    <property type="term" value="P:glutamine metabolic process"/>
    <property type="evidence" value="ECO:0007669"/>
    <property type="project" value="TreeGrafter"/>
</dbReference>
<keyword evidence="5 19" id="KW-0055">Arginine biosynthesis</keyword>
<dbReference type="InterPro" id="IPR036914">
    <property type="entry name" value="MGS-like_dom_sf"/>
</dbReference>
<comment type="pathway">
    <text evidence="3 19">Amino-acid biosynthesis; L-arginine biosynthesis; carbamoyl phosphate from bicarbonate: step 1/1.</text>
</comment>
<keyword evidence="13 19" id="KW-0665">Pyrimidine biosynthesis</keyword>
<feature type="binding site" evidence="19">
    <location>
        <position position="337"/>
    </location>
    <ligand>
        <name>Mg(2+)</name>
        <dbReference type="ChEBI" id="CHEBI:18420"/>
        <label>1</label>
    </ligand>
</feature>
<dbReference type="Pfam" id="PF25596">
    <property type="entry name" value="CPSase_L_D1"/>
    <property type="match status" value="2"/>
</dbReference>
<dbReference type="GO" id="GO:0004088">
    <property type="term" value="F:carbamoyl-phosphate synthase (glutamine-hydrolyzing) activity"/>
    <property type="evidence" value="ECO:0007669"/>
    <property type="project" value="UniProtKB-UniRule"/>
</dbReference>
<dbReference type="PROSITE" id="PS50937">
    <property type="entry name" value="HTH_MERR_2"/>
    <property type="match status" value="1"/>
</dbReference>
<dbReference type="EC" id="6.3.5.5" evidence="19"/>
<dbReference type="InterPro" id="IPR011761">
    <property type="entry name" value="ATP-grasp"/>
</dbReference>
<feature type="domain" description="ATP-grasp" evidence="21">
    <location>
        <begin position="745"/>
        <end position="957"/>
    </location>
</feature>
<protein>
    <recommendedName>
        <fullName evidence="19">Carbamoyl phosphate synthase large chain</fullName>
        <ecNumber evidence="19">6.3.4.16</ecNumber>
        <ecNumber evidence="19">6.3.5.5</ecNumber>
    </recommendedName>
    <alternativeName>
        <fullName evidence="19">Carbamoyl phosphate synthetase ammonia chain</fullName>
    </alternativeName>
</protein>
<accession>A0A380WJB7</accession>
<dbReference type="InterPro" id="IPR000551">
    <property type="entry name" value="MerR-type_HTH_dom"/>
</dbReference>
<feature type="binding site" evidence="19">
    <location>
        <position position="262"/>
    </location>
    <ligand>
        <name>ATP</name>
        <dbReference type="ChEBI" id="CHEBI:30616"/>
        <label>1</label>
    </ligand>
</feature>
<dbReference type="FunFam" id="3.30.470.20:FF:000007">
    <property type="entry name" value="Carbamoyl-phosphate synthase large chain"/>
    <property type="match status" value="1"/>
</dbReference>
<evidence type="ECO:0000259" key="21">
    <source>
        <dbReference type="PROSITE" id="PS50975"/>
    </source>
</evidence>
<sequence>MAKRTDIKSILIIGAGPIVIGQACEFDYSGTQACKALKEEGYRVILVNSNPATIMTDPELADATYIEPITPEVVAKIIAKERPDALLPTMGGQTALNTALSLRRMGVLERYNVEMIGADAHAIDKAEDRSLFREAMAKIGLETPRSMLANASDVKDADRKKHEAERAALKAENPANLDAALDALETQWNLGEGDRKQRYINHGMAIGAQALDHVGLPAIIRPSFTMGGTGGGIAFNRQEFFDIVQSGLDASPTTEVLIEESVLGWKEYEMEVVRDRADNCIIICSIENIDPMGVHTGDSITVAPALTLTDKEYQIMRNASIAVLREIGVETGGSNVQFAVNPADGRLVVIEMNPRVSRSSALASKATGFPIAKIAAKLAVGYTLDELENDITGGATPASFEPSIDYVVTKIPRFAFEKFPGASPVLTTAMKSVGEVMAIGRTFQESLQKALRGLETGLTGLDEIEIPGIGTDGDSGDDRNAIRAALGTPTPDRLRMVAQAIRMGTSLEDVHAMCKIDPWFLEQIAGIIAMEARVREHGLPQDAENLRMLKSMGFSDARLASLTKTEAEAVQKTRQKLGVHPVYKRIDTCAAEFASPTAYMYSSYELPFAGAVADEAQVSDRKKVVILGGGPNRIGQGIEFDYCCVHAAYALREAGYESIMINCNPETVSTDYDTSDRLYFEPLTAEDVLEILRAEQAAGTLHGVIVQFGGQTPLKLADALEKAGIPILGTSPDAIDLAEDRDRFQKLLHKLDLKQPKNGIAYSVEQARTVAGELGFPLVVRPSYVLGGRAMQIIHNEGMLQSYLLDTVPGLVPEDIKQKYPNDKTGQINTLLGKNPLLFDTYLSGAIEVDVDCLCDGKATYVSGIMEHIEEAGIHSGDSACSLPVHSLSTELVDELERQTSAMARALNVGGLMNVQYAIKDGTIYVLEVNPRASRTVPFVAKTVGKPIAKIAARIMSGESLDEAFAHYGAKPDARNPGHIAVKEAVFPFARFPGVDILLGPEMKSTGEVMGLDRDYALAFAKAQLGAGVDLPRSGTLFVSVRDEDKAGILGAVQRLSGLGFKVLATSGTARFLVENGVPAEKINKVLEGRPHIEDAIRNRQIQIVFNTTDGQKAVSDSKSIRRATLMQKVPYYTTLSGAAAVAEAIAALKAGSLEVRPLQDYFK</sequence>
<feature type="binding site" evidence="19">
    <location>
        <position position="221"/>
    </location>
    <ligand>
        <name>ATP</name>
        <dbReference type="ChEBI" id="CHEBI:30616"/>
        <label>1</label>
    </ligand>
</feature>
<comment type="cofactor">
    <cofactor evidence="19">
        <name>Mg(2+)</name>
        <dbReference type="ChEBI" id="CHEBI:18420"/>
    </cofactor>
    <cofactor evidence="19">
        <name>Mn(2+)</name>
        <dbReference type="ChEBI" id="CHEBI:29035"/>
    </cofactor>
    <text evidence="19">Binds 4 Mg(2+) or Mn(2+) ions per subunit.</text>
</comment>
<feature type="binding site" evidence="19">
    <location>
        <position position="928"/>
    </location>
    <ligand>
        <name>Mn(2+)</name>
        <dbReference type="ChEBI" id="CHEBI:29035"/>
        <label>3</label>
    </ligand>
</feature>